<evidence type="ECO:0000313" key="4">
    <source>
        <dbReference type="Proteomes" id="UP001149079"/>
    </source>
</evidence>
<dbReference type="SUPFAM" id="SSF53448">
    <property type="entry name" value="Nucleotide-diphospho-sugar transferases"/>
    <property type="match status" value="1"/>
</dbReference>
<organism evidence="3 4">
    <name type="scientific">Penicillium bovifimosum</name>
    <dbReference type="NCBI Taxonomy" id="126998"/>
    <lineage>
        <taxon>Eukaryota</taxon>
        <taxon>Fungi</taxon>
        <taxon>Dikarya</taxon>
        <taxon>Ascomycota</taxon>
        <taxon>Pezizomycotina</taxon>
        <taxon>Eurotiomycetes</taxon>
        <taxon>Eurotiomycetidae</taxon>
        <taxon>Eurotiales</taxon>
        <taxon>Aspergillaceae</taxon>
        <taxon>Penicillium</taxon>
    </lineage>
</organism>
<dbReference type="OrthoDB" id="409543at2759"/>
<dbReference type="PANTHER" id="PTHR31834">
    <property type="entry name" value="INITIATION-SPECIFIC ALPHA-1,6-MANNOSYLTRANSFERASE"/>
    <property type="match status" value="1"/>
</dbReference>
<dbReference type="InterPro" id="IPR039367">
    <property type="entry name" value="Och1-like"/>
</dbReference>
<proteinExistence type="inferred from homology"/>
<dbReference type="EMBL" id="JAPQKL010000001">
    <property type="protein sequence ID" value="KAJ5145919.1"/>
    <property type="molecule type" value="Genomic_DNA"/>
</dbReference>
<dbReference type="PANTHER" id="PTHR31834:SF9">
    <property type="entry name" value="INITIATION-SPECIFIC ALPHA-1,6-MANNOSYLTRANSFERASE"/>
    <property type="match status" value="1"/>
</dbReference>
<evidence type="ECO:0000313" key="3">
    <source>
        <dbReference type="EMBL" id="KAJ5145919.1"/>
    </source>
</evidence>
<name>A0A9W9HF64_9EURO</name>
<gene>
    <name evidence="3" type="ORF">N7515_000483</name>
</gene>
<keyword evidence="4" id="KW-1185">Reference proteome</keyword>
<comment type="caution">
    <text evidence="3">The sequence shown here is derived from an EMBL/GenBank/DDBJ whole genome shotgun (WGS) entry which is preliminary data.</text>
</comment>
<dbReference type="InterPro" id="IPR029044">
    <property type="entry name" value="Nucleotide-diphossugar_trans"/>
</dbReference>
<dbReference type="Proteomes" id="UP001149079">
    <property type="component" value="Unassembled WGS sequence"/>
</dbReference>
<dbReference type="GeneID" id="81400397"/>
<sequence length="406" mass="46197">MSLKRLRRQTFACLFSRRGSCTFFVVFIWFLFFHLPSPPPTQNNTGMDRPPPEHRVQDKATFRYQSPFRRSPDTKYEKQLSNSLEIIEKAVIAQNHGNDKAEHRIWQIAKDEEHRGSDSTAFEQVNKDWSYTLVTDQKAIDFVTTELSSIPEIASAYKSYPHNVLRADLLRYLLLWYYGGFYADIDVFPAKSIKTCPALAPFFMPKSNLETHPNVSLVVGIEVDEPYASPQFMHDWHWTRSYGLIQYIMYAPRRFSPLLRETIIRVLAHTKQVDERHGGLFRSLAYDEKTILGVTGPDVFTDAILDTLSASLPSTHPLVQQSVAADAEIQGLVTWAPFHRLSEPLCVQGGEALPQVAMGGLCVLPISVWGNGQRHSQAGGFGAPNACANHRFGRTWKKGWWEYIFG</sequence>
<reference evidence="3" key="1">
    <citation type="submission" date="2022-11" db="EMBL/GenBank/DDBJ databases">
        <authorList>
            <person name="Petersen C."/>
        </authorList>
    </citation>
    <scope>NUCLEOTIDE SEQUENCE</scope>
    <source>
        <strain evidence="3">IBT 22155</strain>
    </source>
</reference>
<evidence type="ECO:0000256" key="1">
    <source>
        <dbReference type="ARBA" id="ARBA00009003"/>
    </source>
</evidence>
<dbReference type="GO" id="GO:0000136">
    <property type="term" value="C:mannan polymerase complex"/>
    <property type="evidence" value="ECO:0007669"/>
    <property type="project" value="TreeGrafter"/>
</dbReference>
<dbReference type="AlphaFoldDB" id="A0A9W9HF64"/>
<evidence type="ECO:0000256" key="2">
    <source>
        <dbReference type="SAM" id="Phobius"/>
    </source>
</evidence>
<protein>
    <submittedName>
        <fullName evidence="3">Uncharacterized protein</fullName>
    </submittedName>
</protein>
<accession>A0A9W9HF64</accession>
<dbReference type="GO" id="GO:0000009">
    <property type="term" value="F:alpha-1,6-mannosyltransferase activity"/>
    <property type="evidence" value="ECO:0007669"/>
    <property type="project" value="InterPro"/>
</dbReference>
<feature type="transmembrane region" description="Helical" evidence="2">
    <location>
        <begin position="21"/>
        <end position="37"/>
    </location>
</feature>
<comment type="similarity">
    <text evidence="1">Belongs to the glycosyltransferase 32 family.</text>
</comment>
<keyword evidence="2" id="KW-0812">Transmembrane</keyword>
<dbReference type="Gene3D" id="3.90.550.20">
    <property type="match status" value="1"/>
</dbReference>
<dbReference type="GO" id="GO:0006487">
    <property type="term" value="P:protein N-linked glycosylation"/>
    <property type="evidence" value="ECO:0007669"/>
    <property type="project" value="TreeGrafter"/>
</dbReference>
<keyword evidence="2" id="KW-1133">Transmembrane helix</keyword>
<keyword evidence="2" id="KW-0472">Membrane</keyword>
<dbReference type="Pfam" id="PF04488">
    <property type="entry name" value="Gly_transf_sug"/>
    <property type="match status" value="1"/>
</dbReference>
<reference evidence="3" key="2">
    <citation type="journal article" date="2023" name="IMA Fungus">
        <title>Comparative genomic study of the Penicillium genus elucidates a diverse pangenome and 15 lateral gene transfer events.</title>
        <authorList>
            <person name="Petersen C."/>
            <person name="Sorensen T."/>
            <person name="Nielsen M.R."/>
            <person name="Sondergaard T.E."/>
            <person name="Sorensen J.L."/>
            <person name="Fitzpatrick D.A."/>
            <person name="Frisvad J.C."/>
            <person name="Nielsen K.L."/>
        </authorList>
    </citation>
    <scope>NUCLEOTIDE SEQUENCE</scope>
    <source>
        <strain evidence="3">IBT 22155</strain>
    </source>
</reference>
<dbReference type="RefSeq" id="XP_056526393.1">
    <property type="nucleotide sequence ID" value="XM_056661227.1"/>
</dbReference>
<dbReference type="InterPro" id="IPR007577">
    <property type="entry name" value="GlycoTrfase_DXD_sugar-bd_CS"/>
</dbReference>